<keyword evidence="5 9" id="KW-0812">Transmembrane</keyword>
<dbReference type="SUPFAM" id="SSF161098">
    <property type="entry name" value="MetI-like"/>
    <property type="match status" value="1"/>
</dbReference>
<keyword evidence="7 9" id="KW-1133">Transmembrane helix</keyword>
<evidence type="ECO:0000256" key="8">
    <source>
        <dbReference type="ARBA" id="ARBA00023136"/>
    </source>
</evidence>
<accession>A0A063Y3B6</accession>
<dbReference type="EMBL" id="JMSZ01000032">
    <property type="protein sequence ID" value="KDE38967.1"/>
    <property type="molecule type" value="Genomic_DNA"/>
</dbReference>
<evidence type="ECO:0000256" key="9">
    <source>
        <dbReference type="RuleBase" id="RU363032"/>
    </source>
</evidence>
<feature type="domain" description="ABC transmembrane type-1" evidence="10">
    <location>
        <begin position="19"/>
        <end position="206"/>
    </location>
</feature>
<dbReference type="GO" id="GO:0043190">
    <property type="term" value="C:ATP-binding cassette (ABC) transporter complex"/>
    <property type="evidence" value="ECO:0007669"/>
    <property type="project" value="InterPro"/>
</dbReference>
<dbReference type="STRING" id="267850.ADINL_2096"/>
<evidence type="ECO:0000256" key="5">
    <source>
        <dbReference type="ARBA" id="ARBA00022692"/>
    </source>
</evidence>
<evidence type="ECO:0000256" key="1">
    <source>
        <dbReference type="ARBA" id="ARBA00004429"/>
    </source>
</evidence>
<name>A0A063Y3B6_9GAMM</name>
<comment type="subcellular location">
    <subcellularLocation>
        <location evidence="1">Cell inner membrane</location>
        <topology evidence="1">Multi-pass membrane protein</topology>
    </subcellularLocation>
    <subcellularLocation>
        <location evidence="9">Cell membrane</location>
        <topology evidence="9">Multi-pass membrane protein</topology>
    </subcellularLocation>
</comment>
<sequence length="217" mass="24202">MELDFSPVIAYAPTLLSGVGVTSLIALVVALFSVLGGLLVAVISVYTNKVVSWPIRFLIWLFMTTPLLLQLYFLYFGLGEWILIPALMVGVLGLGFHYMAYNADIFIATIRSVSAGQYEASRSLGFGHLRTLFYIIVPQAFIRSVPQIGNNLILMVKDTSVLSAIGVAELVYASQYAISVSFRPFEFFIVIAIVYYLLNLIMEFGQARFERMTADRR</sequence>
<evidence type="ECO:0000256" key="4">
    <source>
        <dbReference type="ARBA" id="ARBA00022475"/>
    </source>
</evidence>
<dbReference type="Pfam" id="PF00528">
    <property type="entry name" value="BPD_transp_1"/>
    <property type="match status" value="1"/>
</dbReference>
<evidence type="ECO:0000313" key="12">
    <source>
        <dbReference type="Proteomes" id="UP000027318"/>
    </source>
</evidence>
<dbReference type="CDD" id="cd06261">
    <property type="entry name" value="TM_PBP2"/>
    <property type="match status" value="1"/>
</dbReference>
<organism evidence="11 12">
    <name type="scientific">Nitrincola lacisaponensis</name>
    <dbReference type="NCBI Taxonomy" id="267850"/>
    <lineage>
        <taxon>Bacteria</taxon>
        <taxon>Pseudomonadati</taxon>
        <taxon>Pseudomonadota</taxon>
        <taxon>Gammaproteobacteria</taxon>
        <taxon>Oceanospirillales</taxon>
        <taxon>Oceanospirillaceae</taxon>
        <taxon>Nitrincola</taxon>
    </lineage>
</organism>
<dbReference type="OrthoDB" id="9809799at2"/>
<dbReference type="PANTHER" id="PTHR30614:SF0">
    <property type="entry name" value="L-CYSTINE TRANSPORT SYSTEM PERMEASE PROTEIN TCYL"/>
    <property type="match status" value="1"/>
</dbReference>
<reference evidence="11 12" key="1">
    <citation type="journal article" date="2005" name="Int. J. Syst. Evol. Microbiol.">
        <title>Nitrincola lacisaponensis gen. nov., sp. nov., a novel alkaliphilic bacterium isolated from an alkaline, saline lake.</title>
        <authorList>
            <person name="Dimitriu P.A."/>
            <person name="Shukla S.K."/>
            <person name="Conradt J."/>
            <person name="Marquez M.C."/>
            <person name="Ventosa A."/>
            <person name="Maglia A."/>
            <person name="Peyton B.M."/>
            <person name="Pinkart H.C."/>
            <person name="Mormile M.R."/>
        </authorList>
    </citation>
    <scope>NUCLEOTIDE SEQUENCE [LARGE SCALE GENOMIC DNA]</scope>
    <source>
        <strain evidence="11 12">4CA</strain>
    </source>
</reference>
<evidence type="ECO:0000256" key="3">
    <source>
        <dbReference type="ARBA" id="ARBA00022448"/>
    </source>
</evidence>
<keyword evidence="3 9" id="KW-0813">Transport</keyword>
<dbReference type="InterPro" id="IPR000515">
    <property type="entry name" value="MetI-like"/>
</dbReference>
<dbReference type="PATRIC" id="fig|267850.7.peg.2064"/>
<dbReference type="Gene3D" id="1.10.3720.10">
    <property type="entry name" value="MetI-like"/>
    <property type="match status" value="1"/>
</dbReference>
<feature type="transmembrane region" description="Helical" evidence="9">
    <location>
        <begin position="20"/>
        <end position="45"/>
    </location>
</feature>
<evidence type="ECO:0000259" key="10">
    <source>
        <dbReference type="PROSITE" id="PS50928"/>
    </source>
</evidence>
<evidence type="ECO:0000313" key="11">
    <source>
        <dbReference type="EMBL" id="KDE38967.1"/>
    </source>
</evidence>
<feature type="transmembrane region" description="Helical" evidence="9">
    <location>
        <begin position="57"/>
        <end position="75"/>
    </location>
</feature>
<dbReference type="InterPro" id="IPR043429">
    <property type="entry name" value="ArtM/GltK/GlnP/TcyL/YhdX-like"/>
</dbReference>
<feature type="transmembrane region" description="Helical" evidence="9">
    <location>
        <begin position="184"/>
        <end position="202"/>
    </location>
</feature>
<dbReference type="Proteomes" id="UP000027318">
    <property type="component" value="Unassembled WGS sequence"/>
</dbReference>
<comment type="caution">
    <text evidence="11">The sequence shown here is derived from an EMBL/GenBank/DDBJ whole genome shotgun (WGS) entry which is preliminary data.</text>
</comment>
<proteinExistence type="inferred from homology"/>
<dbReference type="GO" id="GO:0006865">
    <property type="term" value="P:amino acid transport"/>
    <property type="evidence" value="ECO:0007669"/>
    <property type="project" value="UniProtKB-KW"/>
</dbReference>
<keyword evidence="4" id="KW-1003">Cell membrane</keyword>
<evidence type="ECO:0000256" key="7">
    <source>
        <dbReference type="ARBA" id="ARBA00022989"/>
    </source>
</evidence>
<dbReference type="NCBIfam" id="TIGR01726">
    <property type="entry name" value="HEQRo_perm_3TM"/>
    <property type="match status" value="1"/>
</dbReference>
<evidence type="ECO:0000256" key="6">
    <source>
        <dbReference type="ARBA" id="ARBA00022970"/>
    </source>
</evidence>
<keyword evidence="12" id="KW-1185">Reference proteome</keyword>
<dbReference type="GO" id="GO:0022857">
    <property type="term" value="F:transmembrane transporter activity"/>
    <property type="evidence" value="ECO:0007669"/>
    <property type="project" value="InterPro"/>
</dbReference>
<dbReference type="PANTHER" id="PTHR30614">
    <property type="entry name" value="MEMBRANE COMPONENT OF AMINO ACID ABC TRANSPORTER"/>
    <property type="match status" value="1"/>
</dbReference>
<feature type="transmembrane region" description="Helical" evidence="9">
    <location>
        <begin position="81"/>
        <end position="101"/>
    </location>
</feature>
<dbReference type="InterPro" id="IPR010065">
    <property type="entry name" value="AA_ABC_transptr_permease_3TM"/>
</dbReference>
<dbReference type="PROSITE" id="PS50928">
    <property type="entry name" value="ABC_TM1"/>
    <property type="match status" value="1"/>
</dbReference>
<dbReference type="AlphaFoldDB" id="A0A063Y3B6"/>
<keyword evidence="8 9" id="KW-0472">Membrane</keyword>
<protein>
    <submittedName>
        <fullName evidence="11">Amino acid ABC transporter</fullName>
    </submittedName>
</protein>
<keyword evidence="6" id="KW-0029">Amino-acid transport</keyword>
<dbReference type="RefSeq" id="WP_036547502.1">
    <property type="nucleotide sequence ID" value="NZ_JBKBNO010000004.1"/>
</dbReference>
<evidence type="ECO:0000256" key="2">
    <source>
        <dbReference type="ARBA" id="ARBA00010072"/>
    </source>
</evidence>
<gene>
    <name evidence="11" type="ORF">ADINL_2096</name>
</gene>
<feature type="transmembrane region" description="Helical" evidence="9">
    <location>
        <begin position="161"/>
        <end position="178"/>
    </location>
</feature>
<comment type="similarity">
    <text evidence="2">Belongs to the binding-protein-dependent transport system permease family. HisMQ subfamily.</text>
</comment>
<dbReference type="InterPro" id="IPR035906">
    <property type="entry name" value="MetI-like_sf"/>
</dbReference>